<dbReference type="AlphaFoldDB" id="A0A1Q6FA52"/>
<dbReference type="EMBL" id="MNQH01000004">
    <property type="protein sequence ID" value="OKY95727.1"/>
    <property type="molecule type" value="Genomic_DNA"/>
</dbReference>
<evidence type="ECO:0000313" key="2">
    <source>
        <dbReference type="EMBL" id="OKY95727.1"/>
    </source>
</evidence>
<proteinExistence type="predicted"/>
<evidence type="ECO:0000256" key="1">
    <source>
        <dbReference type="SAM" id="MobiDB-lite"/>
    </source>
</evidence>
<evidence type="ECO:0000313" key="3">
    <source>
        <dbReference type="Proteomes" id="UP000187417"/>
    </source>
</evidence>
<organism evidence="2 3">
    <name type="scientific">Alistipes putredinis</name>
    <dbReference type="NCBI Taxonomy" id="28117"/>
    <lineage>
        <taxon>Bacteria</taxon>
        <taxon>Pseudomonadati</taxon>
        <taxon>Bacteroidota</taxon>
        <taxon>Bacteroidia</taxon>
        <taxon>Bacteroidales</taxon>
        <taxon>Rikenellaceae</taxon>
        <taxon>Alistipes</taxon>
    </lineage>
</organism>
<sequence length="89" mass="10855">MPRGRNKALIARRDEMLCHRYHYWTETQRMRFDDTLKILSEEEFFLSEERILTILRANGDTLRELAGRPAPKMRRERFPTRRHTPSPRK</sequence>
<feature type="region of interest" description="Disordered" evidence="1">
    <location>
        <begin position="66"/>
        <end position="89"/>
    </location>
</feature>
<protein>
    <submittedName>
        <fullName evidence="2">Transposase</fullName>
    </submittedName>
</protein>
<gene>
    <name evidence="2" type="ORF">BHV66_03380</name>
</gene>
<dbReference type="RefSeq" id="WP_278339068.1">
    <property type="nucleotide sequence ID" value="NZ_BAAFLA010000019.1"/>
</dbReference>
<feature type="compositionally biased region" description="Basic residues" evidence="1">
    <location>
        <begin position="71"/>
        <end position="89"/>
    </location>
</feature>
<name>A0A1Q6FA52_9BACT</name>
<accession>A0A1Q6FA52</accession>
<dbReference type="Proteomes" id="UP000187417">
    <property type="component" value="Unassembled WGS sequence"/>
</dbReference>
<comment type="caution">
    <text evidence="2">The sequence shown here is derived from an EMBL/GenBank/DDBJ whole genome shotgun (WGS) entry which is preliminary data.</text>
</comment>
<reference evidence="2 3" key="1">
    <citation type="journal article" date="2016" name="Nat. Biotechnol.">
        <title>Measurement of bacterial replication rates in microbial communities.</title>
        <authorList>
            <person name="Brown C.T."/>
            <person name="Olm M.R."/>
            <person name="Thomas B.C."/>
            <person name="Banfield J.F."/>
        </authorList>
    </citation>
    <scope>NUCLEOTIDE SEQUENCE [LARGE SCALE GENOMIC DNA]</scope>
    <source>
        <strain evidence="2">CAG:67_53_122</strain>
    </source>
</reference>